<evidence type="ECO:0000256" key="5">
    <source>
        <dbReference type="ARBA" id="ARBA00023315"/>
    </source>
</evidence>
<accession>A0A5C6DG96</accession>
<dbReference type="InterPro" id="IPR003447">
    <property type="entry name" value="FEMABX"/>
</dbReference>
<name>A0A5C6DG96_9BACT</name>
<keyword evidence="4" id="KW-0573">Peptidoglycan synthesis</keyword>
<dbReference type="Gene3D" id="3.40.630.30">
    <property type="match status" value="1"/>
</dbReference>
<gene>
    <name evidence="8" type="ORF">Q31b_52550</name>
</gene>
<dbReference type="EMBL" id="SJPY01000009">
    <property type="protein sequence ID" value="TWU35820.1"/>
    <property type="molecule type" value="Genomic_DNA"/>
</dbReference>
<keyword evidence="9" id="KW-1185">Reference proteome</keyword>
<evidence type="ECO:0000259" key="7">
    <source>
        <dbReference type="Pfam" id="PF13480"/>
    </source>
</evidence>
<comment type="caution">
    <text evidence="8">The sequence shown here is derived from an EMBL/GenBank/DDBJ whole genome shotgun (WGS) entry which is preliminary data.</text>
</comment>
<evidence type="ECO:0000256" key="1">
    <source>
        <dbReference type="ARBA" id="ARBA00009943"/>
    </source>
</evidence>
<protein>
    <submittedName>
        <fullName evidence="8">FemAB family protein</fullName>
    </submittedName>
</protein>
<evidence type="ECO:0000256" key="4">
    <source>
        <dbReference type="ARBA" id="ARBA00022984"/>
    </source>
</evidence>
<proteinExistence type="inferred from homology"/>
<dbReference type="PANTHER" id="PTHR36174">
    <property type="entry name" value="LIPID II:GLYCINE GLYCYLTRANSFERASE"/>
    <property type="match status" value="1"/>
</dbReference>
<reference evidence="8 9" key="1">
    <citation type="submission" date="2019-02" db="EMBL/GenBank/DDBJ databases">
        <title>Deep-cultivation of Planctomycetes and their phenomic and genomic characterization uncovers novel biology.</title>
        <authorList>
            <person name="Wiegand S."/>
            <person name="Jogler M."/>
            <person name="Boedeker C."/>
            <person name="Pinto D."/>
            <person name="Vollmers J."/>
            <person name="Rivas-Marin E."/>
            <person name="Kohn T."/>
            <person name="Peeters S.H."/>
            <person name="Heuer A."/>
            <person name="Rast P."/>
            <person name="Oberbeckmann S."/>
            <person name="Bunk B."/>
            <person name="Jeske O."/>
            <person name="Meyerdierks A."/>
            <person name="Storesund J.E."/>
            <person name="Kallscheuer N."/>
            <person name="Luecker S."/>
            <person name="Lage O.M."/>
            <person name="Pohl T."/>
            <person name="Merkel B.J."/>
            <person name="Hornburger P."/>
            <person name="Mueller R.-W."/>
            <person name="Bruemmer F."/>
            <person name="Labrenz M."/>
            <person name="Spormann A.M."/>
            <person name="Op Den Camp H."/>
            <person name="Overmann J."/>
            <person name="Amann R."/>
            <person name="Jetten M.S.M."/>
            <person name="Mascher T."/>
            <person name="Medema M.H."/>
            <person name="Devos D.P."/>
            <person name="Kaster A.-K."/>
            <person name="Ovreas L."/>
            <person name="Rohde M."/>
            <person name="Galperin M.Y."/>
            <person name="Jogler C."/>
        </authorList>
    </citation>
    <scope>NUCLEOTIDE SEQUENCE [LARGE SCALE GENOMIC DNA]</scope>
    <source>
        <strain evidence="8 9">Q31b</strain>
    </source>
</reference>
<dbReference type="OrthoDB" id="244970at2"/>
<evidence type="ECO:0000313" key="9">
    <source>
        <dbReference type="Proteomes" id="UP000315471"/>
    </source>
</evidence>
<sequence length="397" mass="44500">MSHIGIQSFDQTEDWDAFVAAHPKGSIFHTAAMCRTMQATKGYEVLAIAACVGDGDVQAILVAIRISTIRSLGRLAARSIMFAEPICSDDEIGEKCLNRLLEHHDRCVAQRTLFSEVRPVFHCGPNRYERDECVSETSAFRQGEREHAVMISRGYERLGYNNYVVDLTRPENELWNNINAKCRRDILRSERRGVTLRDGNLIDDLGVLYGHLQQSHSRSHVPLVDRSLFVAAARELPTKQVSLCIAEYQGAPIASVCNLIFKGRVFCWYAGIIRTPGIAANSMLNWDAIRRGAADGHSILDFAGAGWKGEAYGPGKFKSRFGGRLVEYGRYRRIHSKPAMKAAETVYRYARRLLDLHTGEKIRIPKHSISGSSEHPPIVAKEDWKQSHKNTGGEYAI</sequence>
<dbReference type="Proteomes" id="UP000315471">
    <property type="component" value="Unassembled WGS sequence"/>
</dbReference>
<evidence type="ECO:0000256" key="6">
    <source>
        <dbReference type="ARBA" id="ARBA00023316"/>
    </source>
</evidence>
<keyword evidence="5" id="KW-0012">Acyltransferase</keyword>
<dbReference type="RefSeq" id="WP_146602331.1">
    <property type="nucleotide sequence ID" value="NZ_SJPY01000009.1"/>
</dbReference>
<dbReference type="GO" id="GO:0009252">
    <property type="term" value="P:peptidoglycan biosynthetic process"/>
    <property type="evidence" value="ECO:0007669"/>
    <property type="project" value="UniProtKB-KW"/>
</dbReference>
<dbReference type="AlphaFoldDB" id="A0A5C6DG96"/>
<dbReference type="PROSITE" id="PS51191">
    <property type="entry name" value="FEMABX"/>
    <property type="match status" value="1"/>
</dbReference>
<comment type="similarity">
    <text evidence="1">Belongs to the FemABX family.</text>
</comment>
<keyword evidence="3" id="KW-0133">Cell shape</keyword>
<keyword evidence="6" id="KW-0961">Cell wall biogenesis/degradation</keyword>
<dbReference type="InterPro" id="IPR016181">
    <property type="entry name" value="Acyl_CoA_acyltransferase"/>
</dbReference>
<dbReference type="GO" id="GO:0016755">
    <property type="term" value="F:aminoacyltransferase activity"/>
    <property type="evidence" value="ECO:0007669"/>
    <property type="project" value="InterPro"/>
</dbReference>
<dbReference type="Pfam" id="PF13480">
    <property type="entry name" value="Acetyltransf_6"/>
    <property type="match status" value="1"/>
</dbReference>
<keyword evidence="2" id="KW-0808">Transferase</keyword>
<organism evidence="8 9">
    <name type="scientific">Novipirellula aureliae</name>
    <dbReference type="NCBI Taxonomy" id="2527966"/>
    <lineage>
        <taxon>Bacteria</taxon>
        <taxon>Pseudomonadati</taxon>
        <taxon>Planctomycetota</taxon>
        <taxon>Planctomycetia</taxon>
        <taxon>Pirellulales</taxon>
        <taxon>Pirellulaceae</taxon>
        <taxon>Novipirellula</taxon>
    </lineage>
</organism>
<evidence type="ECO:0000313" key="8">
    <source>
        <dbReference type="EMBL" id="TWU35820.1"/>
    </source>
</evidence>
<dbReference type="InterPro" id="IPR050644">
    <property type="entry name" value="PG_Glycine_Bridge_Synth"/>
</dbReference>
<dbReference type="SUPFAM" id="SSF55729">
    <property type="entry name" value="Acyl-CoA N-acyltransferases (Nat)"/>
    <property type="match status" value="1"/>
</dbReference>
<dbReference type="InterPro" id="IPR038740">
    <property type="entry name" value="BioF2-like_GNAT_dom"/>
</dbReference>
<dbReference type="PANTHER" id="PTHR36174:SF1">
    <property type="entry name" value="LIPID II:GLYCINE GLYCYLTRANSFERASE"/>
    <property type="match status" value="1"/>
</dbReference>
<evidence type="ECO:0000256" key="3">
    <source>
        <dbReference type="ARBA" id="ARBA00022960"/>
    </source>
</evidence>
<evidence type="ECO:0000256" key="2">
    <source>
        <dbReference type="ARBA" id="ARBA00022679"/>
    </source>
</evidence>
<dbReference type="GO" id="GO:0008360">
    <property type="term" value="P:regulation of cell shape"/>
    <property type="evidence" value="ECO:0007669"/>
    <property type="project" value="UniProtKB-KW"/>
</dbReference>
<dbReference type="GO" id="GO:0071555">
    <property type="term" value="P:cell wall organization"/>
    <property type="evidence" value="ECO:0007669"/>
    <property type="project" value="UniProtKB-KW"/>
</dbReference>
<feature type="domain" description="BioF2-like acetyltransferase" evidence="7">
    <location>
        <begin position="181"/>
        <end position="305"/>
    </location>
</feature>